<name>A0A2G1QNA8_9HYPH</name>
<protein>
    <recommendedName>
        <fullName evidence="8">MAPEG family protein</fullName>
    </recommendedName>
</protein>
<accession>A0A2G1QNA8</accession>
<evidence type="ECO:0000256" key="2">
    <source>
        <dbReference type="ARBA" id="ARBA00022692"/>
    </source>
</evidence>
<evidence type="ECO:0000256" key="1">
    <source>
        <dbReference type="ARBA" id="ARBA00004370"/>
    </source>
</evidence>
<evidence type="ECO:0008006" key="8">
    <source>
        <dbReference type="Google" id="ProtNLM"/>
    </source>
</evidence>
<dbReference type="SUPFAM" id="SSF161084">
    <property type="entry name" value="MAPEG domain-like"/>
    <property type="match status" value="1"/>
</dbReference>
<organism evidence="6 7">
    <name type="scientific">Zhengella mangrovi</name>
    <dbReference type="NCBI Taxonomy" id="1982044"/>
    <lineage>
        <taxon>Bacteria</taxon>
        <taxon>Pseudomonadati</taxon>
        <taxon>Pseudomonadota</taxon>
        <taxon>Alphaproteobacteria</taxon>
        <taxon>Hyphomicrobiales</taxon>
        <taxon>Notoacmeibacteraceae</taxon>
        <taxon>Zhengella</taxon>
    </lineage>
</organism>
<reference evidence="6 7" key="1">
    <citation type="submission" date="2017-10" db="EMBL/GenBank/DDBJ databases">
        <title>Sedimentibacterium mangrovi gen. nov., sp. nov., a novel member of family Phyllobacteriacea isolated from mangrove sediment.</title>
        <authorList>
            <person name="Liao H."/>
            <person name="Tian Y."/>
        </authorList>
    </citation>
    <scope>NUCLEOTIDE SEQUENCE [LARGE SCALE GENOMIC DNA]</scope>
    <source>
        <strain evidence="6 7">X9-2-2</strain>
    </source>
</reference>
<dbReference type="EMBL" id="PDVP01000005">
    <property type="protein sequence ID" value="PHP67006.1"/>
    <property type="molecule type" value="Genomic_DNA"/>
</dbReference>
<evidence type="ECO:0000256" key="5">
    <source>
        <dbReference type="SAM" id="Phobius"/>
    </source>
</evidence>
<feature type="transmembrane region" description="Helical" evidence="5">
    <location>
        <begin position="115"/>
        <end position="136"/>
    </location>
</feature>
<dbReference type="Pfam" id="PF01124">
    <property type="entry name" value="MAPEG"/>
    <property type="match status" value="1"/>
</dbReference>
<dbReference type="GO" id="GO:0016020">
    <property type="term" value="C:membrane"/>
    <property type="evidence" value="ECO:0007669"/>
    <property type="project" value="UniProtKB-SubCell"/>
</dbReference>
<keyword evidence="3 5" id="KW-1133">Transmembrane helix</keyword>
<keyword evidence="7" id="KW-1185">Reference proteome</keyword>
<dbReference type="OrthoDB" id="5516290at2"/>
<evidence type="ECO:0000256" key="3">
    <source>
        <dbReference type="ARBA" id="ARBA00022989"/>
    </source>
</evidence>
<comment type="subcellular location">
    <subcellularLocation>
        <location evidence="1">Membrane</location>
    </subcellularLocation>
</comment>
<gene>
    <name evidence="6" type="ORF">CSC94_10635</name>
</gene>
<keyword evidence="4 5" id="KW-0472">Membrane</keyword>
<evidence type="ECO:0000313" key="6">
    <source>
        <dbReference type="EMBL" id="PHP67006.1"/>
    </source>
</evidence>
<dbReference type="Proteomes" id="UP000221168">
    <property type="component" value="Unassembled WGS sequence"/>
</dbReference>
<feature type="transmembrane region" description="Helical" evidence="5">
    <location>
        <begin position="6"/>
        <end position="24"/>
    </location>
</feature>
<comment type="caution">
    <text evidence="6">The sequence shown here is derived from an EMBL/GenBank/DDBJ whole genome shotgun (WGS) entry which is preliminary data.</text>
</comment>
<dbReference type="InterPro" id="IPR023352">
    <property type="entry name" value="MAPEG-like_dom_sf"/>
</dbReference>
<evidence type="ECO:0000313" key="7">
    <source>
        <dbReference type="Proteomes" id="UP000221168"/>
    </source>
</evidence>
<proteinExistence type="predicted"/>
<dbReference type="InterPro" id="IPR001129">
    <property type="entry name" value="Membr-assoc_MAPEG"/>
</dbReference>
<dbReference type="RefSeq" id="WP_099306326.1">
    <property type="nucleotide sequence ID" value="NZ_PDVP01000005.1"/>
</dbReference>
<dbReference type="Gene3D" id="1.20.120.550">
    <property type="entry name" value="Membrane associated eicosanoid/glutathione metabolism-like domain"/>
    <property type="match status" value="1"/>
</dbReference>
<evidence type="ECO:0000256" key="4">
    <source>
        <dbReference type="ARBA" id="ARBA00023136"/>
    </source>
</evidence>
<dbReference type="AlphaFoldDB" id="A0A2G1QNA8"/>
<sequence length="139" mass="15778">MNQTLIFWPMLAQVVLVYGVYILISRRRIAAVKGGSAVPSQFRENQVEPPESLFVRNNLANQYELPVLFYACCLSFYVTEGVSAVPLALAFVFAASRYAHAWIHITTNRVRHRRAMFIMGFLVLGAMWLWFAGHLLGLV</sequence>
<keyword evidence="2 5" id="KW-0812">Transmembrane</keyword>